<feature type="region of interest" description="Disordered" evidence="1">
    <location>
        <begin position="490"/>
        <end position="512"/>
    </location>
</feature>
<name>A0A0P9PIP0_PSEA0</name>
<accession>A0A0P9PIP0</accession>
<proteinExistence type="predicted"/>
<dbReference type="Gene3D" id="3.30.930.30">
    <property type="match status" value="1"/>
</dbReference>
<feature type="region of interest" description="Disordered" evidence="1">
    <location>
        <begin position="271"/>
        <end position="293"/>
    </location>
</feature>
<feature type="region of interest" description="Disordered" evidence="1">
    <location>
        <begin position="432"/>
        <end position="477"/>
    </location>
</feature>
<dbReference type="PATRIC" id="fig|235272.12.peg.4474"/>
<evidence type="ECO:0000259" key="2">
    <source>
        <dbReference type="Pfam" id="PF03432"/>
    </source>
</evidence>
<evidence type="ECO:0000313" key="3">
    <source>
        <dbReference type="EMBL" id="KPX20434.1"/>
    </source>
</evidence>
<protein>
    <recommendedName>
        <fullName evidence="2">MobA/VirD2-like nuclease domain-containing protein</fullName>
    </recommendedName>
</protein>
<dbReference type="RefSeq" id="WP_044324936.1">
    <property type="nucleotide sequence ID" value="NZ_JYHG01000121.1"/>
</dbReference>
<dbReference type="Pfam" id="PF03432">
    <property type="entry name" value="Relaxase"/>
    <property type="match status" value="1"/>
</dbReference>
<dbReference type="AlphaFoldDB" id="A0A0P9PIP0"/>
<feature type="compositionally biased region" description="Polar residues" evidence="1">
    <location>
        <begin position="432"/>
        <end position="446"/>
    </location>
</feature>
<gene>
    <name evidence="3" type="ORF">ALO71_200156</name>
</gene>
<evidence type="ECO:0000256" key="1">
    <source>
        <dbReference type="SAM" id="MobiDB-lite"/>
    </source>
</evidence>
<evidence type="ECO:0000313" key="4">
    <source>
        <dbReference type="Proteomes" id="UP000050346"/>
    </source>
</evidence>
<feature type="domain" description="MobA/VirD2-like nuclease" evidence="2">
    <location>
        <begin position="19"/>
        <end position="147"/>
    </location>
</feature>
<dbReference type="Proteomes" id="UP000050346">
    <property type="component" value="Unassembled WGS sequence"/>
</dbReference>
<dbReference type="EMBL" id="LJQG01000124">
    <property type="protein sequence ID" value="KPX20434.1"/>
    <property type="molecule type" value="Genomic_DNA"/>
</dbReference>
<organism evidence="3 4">
    <name type="scientific">Pseudomonas amygdali pv. dendropanacis</name>
    <dbReference type="NCBI Taxonomy" id="235272"/>
    <lineage>
        <taxon>Bacteria</taxon>
        <taxon>Pseudomonadati</taxon>
        <taxon>Pseudomonadota</taxon>
        <taxon>Gammaproteobacteria</taxon>
        <taxon>Pseudomonadales</taxon>
        <taxon>Pseudomonadaceae</taxon>
        <taxon>Pseudomonas</taxon>
        <taxon>Pseudomonas amygdali</taxon>
    </lineage>
</organism>
<reference evidence="3 4" key="1">
    <citation type="submission" date="2015-09" db="EMBL/GenBank/DDBJ databases">
        <title>Genome announcement of multiple Pseudomonas syringae strains.</title>
        <authorList>
            <person name="Thakur S."/>
            <person name="Wang P.W."/>
            <person name="Gong Y."/>
            <person name="Weir B.S."/>
            <person name="Guttman D.S."/>
        </authorList>
    </citation>
    <scope>NUCLEOTIDE SEQUENCE [LARGE SCALE GENOMIC DNA]</scope>
    <source>
        <strain evidence="3 4">ICMP9150</strain>
    </source>
</reference>
<comment type="caution">
    <text evidence="3">The sequence shown here is derived from an EMBL/GenBank/DDBJ whole genome shotgun (WGS) entry which is preliminary data.</text>
</comment>
<dbReference type="InterPro" id="IPR005094">
    <property type="entry name" value="Endonuclease_MobA/VirD2"/>
</dbReference>
<sequence length="512" mass="58437">MLIKEVPRIKPNTRNLANYVLKKASKISGNIPVDTANLNESAKAIELDFNSRLTDRQKSNEMHYIVSFEELHKDISDDKLMRIGNELIERHFGDNRNFLIAIHRDTNNPHLHLVMENRDFDNKPFYKKDNYRGLESLAQKLEKKYSLKNGQISESRNDPNPTRLNYSAKQYENRTGQESDEKKYKNELKSILSNSKTPEALFQALNEEGYTIRANKSKTDPARLSGYYISKGSTSIKPISIGFQMSKLIEKYKVDEKGIAELILRYESPLPPDELGEISSSPGPDPKPQPNRRESLYTKFQTSDGVNYTSKNEKYKTGFTVNANSVSFTNPNEMSIKAGIQALIEQGSKGPFYLTGSEDFKRKTWLVSAMMGLEISNYQPTKTDLSALFERVKANQEKYPKTKIKLLETHLDALKKEGLEIDTMLETPLSFSSLFTNEPNQTNKQPENNEEIEMKNNNTKPAPITKQPQKSRADLLFDDMDTDSKLLKSINKQKDKTLSGLPDLNPIKPDWS</sequence>